<dbReference type="OrthoDB" id="255903at2"/>
<proteinExistence type="predicted"/>
<dbReference type="RefSeq" id="WP_146453558.1">
    <property type="nucleotide sequence ID" value="NZ_SJPW01000001.1"/>
</dbReference>
<dbReference type="AlphaFoldDB" id="A0A5C6FF25"/>
<keyword evidence="2" id="KW-0731">Sigma factor</keyword>
<dbReference type="InterPro" id="IPR007627">
    <property type="entry name" value="RNA_pol_sigma70_r2"/>
</dbReference>
<dbReference type="EMBL" id="SJPW01000001">
    <property type="protein sequence ID" value="TWU60008.1"/>
    <property type="molecule type" value="Genomic_DNA"/>
</dbReference>
<evidence type="ECO:0000256" key="1">
    <source>
        <dbReference type="ARBA" id="ARBA00023015"/>
    </source>
</evidence>
<evidence type="ECO:0000256" key="3">
    <source>
        <dbReference type="ARBA" id="ARBA00023125"/>
    </source>
</evidence>
<dbReference type="PANTHER" id="PTHR43133">
    <property type="entry name" value="RNA POLYMERASE ECF-TYPE SIGMA FACTO"/>
    <property type="match status" value="1"/>
</dbReference>
<accession>A0A5C6FF25</accession>
<dbReference type="PANTHER" id="PTHR43133:SF8">
    <property type="entry name" value="RNA POLYMERASE SIGMA FACTOR HI_1459-RELATED"/>
    <property type="match status" value="1"/>
</dbReference>
<sequence length="199" mass="22854">MSGLKIQPTTRPSLLVRLKNARDHEAWTDFHSVYEPVIYAMCRRRGFQDADAREIVQEVLISVSRSIALFQIDQDGTFRGWLGRITRNATIDRLRKSASRRETIDAVGVANHLDLVAVDEAASAEFDTDRRRQLFRWAAAEVRQRTGETNWIAFWRSSIDGHPIADVAKELCIEEGAVYVARCRIIKRIRELVDDRSNE</sequence>
<dbReference type="GO" id="GO:0003677">
    <property type="term" value="F:DNA binding"/>
    <property type="evidence" value="ECO:0007669"/>
    <property type="project" value="UniProtKB-KW"/>
</dbReference>
<evidence type="ECO:0000313" key="6">
    <source>
        <dbReference type="EMBL" id="TWU60008.1"/>
    </source>
</evidence>
<gene>
    <name evidence="6" type="primary">sigW_1</name>
    <name evidence="6" type="ORF">Poly51_02810</name>
</gene>
<dbReference type="SUPFAM" id="SSF88946">
    <property type="entry name" value="Sigma2 domain of RNA polymerase sigma factors"/>
    <property type="match status" value="1"/>
</dbReference>
<dbReference type="Gene3D" id="1.10.1740.10">
    <property type="match status" value="1"/>
</dbReference>
<dbReference type="InterPro" id="IPR039425">
    <property type="entry name" value="RNA_pol_sigma-70-like"/>
</dbReference>
<evidence type="ECO:0000259" key="5">
    <source>
        <dbReference type="Pfam" id="PF04542"/>
    </source>
</evidence>
<dbReference type="InterPro" id="IPR013325">
    <property type="entry name" value="RNA_pol_sigma_r2"/>
</dbReference>
<comment type="caution">
    <text evidence="6">The sequence shown here is derived from an EMBL/GenBank/DDBJ whole genome shotgun (WGS) entry which is preliminary data.</text>
</comment>
<evidence type="ECO:0000256" key="4">
    <source>
        <dbReference type="ARBA" id="ARBA00023163"/>
    </source>
</evidence>
<keyword evidence="4" id="KW-0804">Transcription</keyword>
<dbReference type="GO" id="GO:0016987">
    <property type="term" value="F:sigma factor activity"/>
    <property type="evidence" value="ECO:0007669"/>
    <property type="project" value="UniProtKB-KW"/>
</dbReference>
<dbReference type="InterPro" id="IPR014284">
    <property type="entry name" value="RNA_pol_sigma-70_dom"/>
</dbReference>
<organism evidence="6 7">
    <name type="scientific">Rubripirellula tenax</name>
    <dbReference type="NCBI Taxonomy" id="2528015"/>
    <lineage>
        <taxon>Bacteria</taxon>
        <taxon>Pseudomonadati</taxon>
        <taxon>Planctomycetota</taxon>
        <taxon>Planctomycetia</taxon>
        <taxon>Pirellulales</taxon>
        <taxon>Pirellulaceae</taxon>
        <taxon>Rubripirellula</taxon>
    </lineage>
</organism>
<evidence type="ECO:0000313" key="7">
    <source>
        <dbReference type="Proteomes" id="UP000318288"/>
    </source>
</evidence>
<dbReference type="Pfam" id="PF04542">
    <property type="entry name" value="Sigma70_r2"/>
    <property type="match status" value="1"/>
</dbReference>
<feature type="domain" description="RNA polymerase sigma-70 region 2" evidence="5">
    <location>
        <begin position="34"/>
        <end position="98"/>
    </location>
</feature>
<keyword evidence="3" id="KW-0238">DNA-binding</keyword>
<protein>
    <submittedName>
        <fullName evidence="6">ECF RNA polymerase sigma factor SigW</fullName>
    </submittedName>
</protein>
<dbReference type="NCBIfam" id="TIGR02937">
    <property type="entry name" value="sigma70-ECF"/>
    <property type="match status" value="1"/>
</dbReference>
<reference evidence="6 7" key="1">
    <citation type="submission" date="2019-02" db="EMBL/GenBank/DDBJ databases">
        <title>Deep-cultivation of Planctomycetes and their phenomic and genomic characterization uncovers novel biology.</title>
        <authorList>
            <person name="Wiegand S."/>
            <person name="Jogler M."/>
            <person name="Boedeker C."/>
            <person name="Pinto D."/>
            <person name="Vollmers J."/>
            <person name="Rivas-Marin E."/>
            <person name="Kohn T."/>
            <person name="Peeters S.H."/>
            <person name="Heuer A."/>
            <person name="Rast P."/>
            <person name="Oberbeckmann S."/>
            <person name="Bunk B."/>
            <person name="Jeske O."/>
            <person name="Meyerdierks A."/>
            <person name="Storesund J.E."/>
            <person name="Kallscheuer N."/>
            <person name="Luecker S."/>
            <person name="Lage O.M."/>
            <person name="Pohl T."/>
            <person name="Merkel B.J."/>
            <person name="Hornburger P."/>
            <person name="Mueller R.-W."/>
            <person name="Bruemmer F."/>
            <person name="Labrenz M."/>
            <person name="Spormann A.M."/>
            <person name="Op Den Camp H."/>
            <person name="Overmann J."/>
            <person name="Amann R."/>
            <person name="Jetten M.S.M."/>
            <person name="Mascher T."/>
            <person name="Medema M.H."/>
            <person name="Devos D.P."/>
            <person name="Kaster A.-K."/>
            <person name="Ovreas L."/>
            <person name="Rohde M."/>
            <person name="Galperin M.Y."/>
            <person name="Jogler C."/>
        </authorList>
    </citation>
    <scope>NUCLEOTIDE SEQUENCE [LARGE SCALE GENOMIC DNA]</scope>
    <source>
        <strain evidence="6 7">Poly51</strain>
    </source>
</reference>
<dbReference type="Proteomes" id="UP000318288">
    <property type="component" value="Unassembled WGS sequence"/>
</dbReference>
<keyword evidence="7" id="KW-1185">Reference proteome</keyword>
<name>A0A5C6FF25_9BACT</name>
<dbReference type="GO" id="GO:0006352">
    <property type="term" value="P:DNA-templated transcription initiation"/>
    <property type="evidence" value="ECO:0007669"/>
    <property type="project" value="InterPro"/>
</dbReference>
<keyword evidence="1" id="KW-0805">Transcription regulation</keyword>
<evidence type="ECO:0000256" key="2">
    <source>
        <dbReference type="ARBA" id="ARBA00023082"/>
    </source>
</evidence>